<dbReference type="InterPro" id="IPR020904">
    <property type="entry name" value="Sc_DH/Rdtase_CS"/>
</dbReference>
<keyword evidence="3" id="KW-0560">Oxidoreductase</keyword>
<dbReference type="CDD" id="cd05233">
    <property type="entry name" value="SDR_c"/>
    <property type="match status" value="1"/>
</dbReference>
<dbReference type="PRINTS" id="PR00081">
    <property type="entry name" value="GDHRDH"/>
</dbReference>
<dbReference type="InterPro" id="IPR002347">
    <property type="entry name" value="SDR_fam"/>
</dbReference>
<dbReference type="HOGENOM" id="CLU_010194_1_3_1"/>
<evidence type="ECO:0000313" key="5">
    <source>
        <dbReference type="Proteomes" id="UP000030678"/>
    </source>
</evidence>
<proteinExistence type="inferred from homology"/>
<keyword evidence="2" id="KW-0521">NADP</keyword>
<evidence type="ECO:0008006" key="6">
    <source>
        <dbReference type="Google" id="ProtNLM"/>
    </source>
</evidence>
<dbReference type="GO" id="GO:0016491">
    <property type="term" value="F:oxidoreductase activity"/>
    <property type="evidence" value="ECO:0007669"/>
    <property type="project" value="UniProtKB-KW"/>
</dbReference>
<accession>V9D796</accession>
<organism evidence="4 5">
    <name type="scientific">Cladophialophora carrionii CBS 160.54</name>
    <dbReference type="NCBI Taxonomy" id="1279043"/>
    <lineage>
        <taxon>Eukaryota</taxon>
        <taxon>Fungi</taxon>
        <taxon>Dikarya</taxon>
        <taxon>Ascomycota</taxon>
        <taxon>Pezizomycotina</taxon>
        <taxon>Eurotiomycetes</taxon>
        <taxon>Chaetothyriomycetidae</taxon>
        <taxon>Chaetothyriales</taxon>
        <taxon>Herpotrichiellaceae</taxon>
        <taxon>Cladophialophora</taxon>
    </lineage>
</organism>
<reference evidence="4 5" key="1">
    <citation type="submission" date="2013-03" db="EMBL/GenBank/DDBJ databases">
        <title>The Genome Sequence of Cladophialophora carrionii CBS 160.54.</title>
        <authorList>
            <consortium name="The Broad Institute Genomics Platform"/>
            <person name="Cuomo C."/>
            <person name="de Hoog S."/>
            <person name="Gorbushina A."/>
            <person name="Walker B."/>
            <person name="Young S.K."/>
            <person name="Zeng Q."/>
            <person name="Gargeya S."/>
            <person name="Fitzgerald M."/>
            <person name="Haas B."/>
            <person name="Abouelleil A."/>
            <person name="Allen A.W."/>
            <person name="Alvarado L."/>
            <person name="Arachchi H.M."/>
            <person name="Berlin A.M."/>
            <person name="Chapman S.B."/>
            <person name="Gainer-Dewar J."/>
            <person name="Goldberg J."/>
            <person name="Griggs A."/>
            <person name="Gujja S."/>
            <person name="Hansen M."/>
            <person name="Howarth C."/>
            <person name="Imamovic A."/>
            <person name="Ireland A."/>
            <person name="Larimer J."/>
            <person name="McCowan C."/>
            <person name="Murphy C."/>
            <person name="Pearson M."/>
            <person name="Poon T.W."/>
            <person name="Priest M."/>
            <person name="Roberts A."/>
            <person name="Saif S."/>
            <person name="Shea T."/>
            <person name="Sisk P."/>
            <person name="Sykes S."/>
            <person name="Wortman J."/>
            <person name="Nusbaum C."/>
            <person name="Birren B."/>
        </authorList>
    </citation>
    <scope>NUCLEOTIDE SEQUENCE [LARGE SCALE GENOMIC DNA]</scope>
    <source>
        <strain evidence="4 5">CBS 160.54</strain>
    </source>
</reference>
<evidence type="ECO:0000256" key="1">
    <source>
        <dbReference type="ARBA" id="ARBA00006484"/>
    </source>
</evidence>
<dbReference type="PANTHER" id="PTHR43639:SF1">
    <property type="entry name" value="SHORT-CHAIN DEHYDROGENASE_REDUCTASE FAMILY PROTEIN"/>
    <property type="match status" value="1"/>
</dbReference>
<dbReference type="VEuPathDB" id="FungiDB:G647_06875"/>
<dbReference type="RefSeq" id="XP_008729416.1">
    <property type="nucleotide sequence ID" value="XM_008731194.1"/>
</dbReference>
<name>V9D796_9EURO</name>
<dbReference type="Gene3D" id="3.40.50.720">
    <property type="entry name" value="NAD(P)-binding Rossmann-like Domain"/>
    <property type="match status" value="1"/>
</dbReference>
<dbReference type="InterPro" id="IPR036291">
    <property type="entry name" value="NAD(P)-bd_dom_sf"/>
</dbReference>
<evidence type="ECO:0000313" key="4">
    <source>
        <dbReference type="EMBL" id="ETI22799.1"/>
    </source>
</evidence>
<dbReference type="OrthoDB" id="47007at2759"/>
<comment type="similarity">
    <text evidence="1">Belongs to the short-chain dehydrogenases/reductases (SDR) family.</text>
</comment>
<dbReference type="Pfam" id="PF13561">
    <property type="entry name" value="adh_short_C2"/>
    <property type="match status" value="1"/>
</dbReference>
<evidence type="ECO:0000256" key="3">
    <source>
        <dbReference type="ARBA" id="ARBA00023002"/>
    </source>
</evidence>
<dbReference type="GeneID" id="19985368"/>
<dbReference type="EMBL" id="KB822706">
    <property type="protein sequence ID" value="ETI22799.1"/>
    <property type="molecule type" value="Genomic_DNA"/>
</dbReference>
<gene>
    <name evidence="4" type="ORF">G647_06875</name>
</gene>
<dbReference type="PRINTS" id="PR00080">
    <property type="entry name" value="SDRFAMILY"/>
</dbReference>
<sequence>MTSSDPSSLAGKTALVTGGSRGIGAAIAVQFAKKGITGIAVTYANSPEAAEQVLATCRELGVQKTVAVHADLLDTEIGPNLIPKVLAGLETKTLDIIVNNAVVVDFSLMEPFEGITLTAFSKAMQGNVFGLISIVQAALPHLPPHGGRVINISSITSKTPNTDPMMVYGASKAAVDSITRSLALTYGIRTGATFNSVSVGGTLTDAMKKVIELVGPAAEQHAIDDYTAEKRIGVPEDIAFVVGFLASEEGRWINGSHVAANGGSRGLLALQG</sequence>
<dbReference type="AlphaFoldDB" id="V9D796"/>
<evidence type="ECO:0000256" key="2">
    <source>
        <dbReference type="ARBA" id="ARBA00022857"/>
    </source>
</evidence>
<dbReference type="PANTHER" id="PTHR43639">
    <property type="entry name" value="OXIDOREDUCTASE, SHORT-CHAIN DEHYDROGENASE/REDUCTASE FAMILY (AFU_ORTHOLOGUE AFUA_5G02870)"/>
    <property type="match status" value="1"/>
</dbReference>
<dbReference type="Proteomes" id="UP000030678">
    <property type="component" value="Unassembled WGS sequence"/>
</dbReference>
<dbReference type="PROSITE" id="PS00061">
    <property type="entry name" value="ADH_SHORT"/>
    <property type="match status" value="1"/>
</dbReference>
<protein>
    <recommendedName>
        <fullName evidence="6">3-oxoacyl-[acyl-carrier-protein] reductase</fullName>
    </recommendedName>
</protein>
<dbReference type="SUPFAM" id="SSF51735">
    <property type="entry name" value="NAD(P)-binding Rossmann-fold domains"/>
    <property type="match status" value="1"/>
</dbReference>